<dbReference type="AlphaFoldDB" id="A0AAW1R2L5"/>
<name>A0AAW1R2L5_9CHLO</name>
<reference evidence="2 3" key="1">
    <citation type="journal article" date="2024" name="Nat. Commun.">
        <title>Phylogenomics reveals the evolutionary origins of lichenization in chlorophyte algae.</title>
        <authorList>
            <person name="Puginier C."/>
            <person name="Libourel C."/>
            <person name="Otte J."/>
            <person name="Skaloud P."/>
            <person name="Haon M."/>
            <person name="Grisel S."/>
            <person name="Petersen M."/>
            <person name="Berrin J.G."/>
            <person name="Delaux P.M."/>
            <person name="Dal Grande F."/>
            <person name="Keller J."/>
        </authorList>
    </citation>
    <scope>NUCLEOTIDE SEQUENCE [LARGE SCALE GENOMIC DNA]</scope>
    <source>
        <strain evidence="2 3">SAG 2145</strain>
    </source>
</reference>
<dbReference type="EMBL" id="JALJOS010000017">
    <property type="protein sequence ID" value="KAK9827921.1"/>
    <property type="molecule type" value="Genomic_DNA"/>
</dbReference>
<feature type="domain" description="Condensation" evidence="1">
    <location>
        <begin position="2"/>
        <end position="391"/>
    </location>
</feature>
<keyword evidence="3" id="KW-1185">Reference proteome</keyword>
<evidence type="ECO:0000313" key="3">
    <source>
        <dbReference type="Proteomes" id="UP001438707"/>
    </source>
</evidence>
<evidence type="ECO:0000313" key="2">
    <source>
        <dbReference type="EMBL" id="KAK9827921.1"/>
    </source>
</evidence>
<dbReference type="PANTHER" id="PTHR45527">
    <property type="entry name" value="NONRIBOSOMAL PEPTIDE SYNTHETASE"/>
    <property type="match status" value="1"/>
</dbReference>
<dbReference type="GO" id="GO:0043041">
    <property type="term" value="P:amino acid activation for nonribosomal peptide biosynthetic process"/>
    <property type="evidence" value="ECO:0007669"/>
    <property type="project" value="TreeGrafter"/>
</dbReference>
<organism evidence="2 3">
    <name type="scientific">Apatococcus lobatus</name>
    <dbReference type="NCBI Taxonomy" id="904363"/>
    <lineage>
        <taxon>Eukaryota</taxon>
        <taxon>Viridiplantae</taxon>
        <taxon>Chlorophyta</taxon>
        <taxon>core chlorophytes</taxon>
        <taxon>Trebouxiophyceae</taxon>
        <taxon>Chlorellales</taxon>
        <taxon>Chlorellaceae</taxon>
        <taxon>Apatococcus</taxon>
    </lineage>
</organism>
<gene>
    <name evidence="2" type="ORF">WJX74_009363</name>
</gene>
<dbReference type="InterPro" id="IPR023213">
    <property type="entry name" value="CAT-like_dom_sf"/>
</dbReference>
<comment type="caution">
    <text evidence="2">The sequence shown here is derived from an EMBL/GenBank/DDBJ whole genome shotgun (WGS) entry which is preliminary data.</text>
</comment>
<dbReference type="SUPFAM" id="SSF52777">
    <property type="entry name" value="CoA-dependent acyltransferases"/>
    <property type="match status" value="2"/>
</dbReference>
<dbReference type="Gene3D" id="3.30.559.30">
    <property type="entry name" value="Nonribosomal peptide synthetase, condensation domain"/>
    <property type="match status" value="1"/>
</dbReference>
<dbReference type="InterPro" id="IPR001242">
    <property type="entry name" value="Condensation_dom"/>
</dbReference>
<dbReference type="GO" id="GO:0031177">
    <property type="term" value="F:phosphopantetheine binding"/>
    <property type="evidence" value="ECO:0007669"/>
    <property type="project" value="TreeGrafter"/>
</dbReference>
<dbReference type="GO" id="GO:0003824">
    <property type="term" value="F:catalytic activity"/>
    <property type="evidence" value="ECO:0007669"/>
    <property type="project" value="InterPro"/>
</dbReference>
<dbReference type="PANTHER" id="PTHR45527:SF1">
    <property type="entry name" value="FATTY ACID SYNTHASE"/>
    <property type="match status" value="1"/>
</dbReference>
<protein>
    <recommendedName>
        <fullName evidence="1">Condensation domain-containing protein</fullName>
    </recommendedName>
</protein>
<dbReference type="Proteomes" id="UP001438707">
    <property type="component" value="Unassembled WGS sequence"/>
</dbReference>
<accession>A0AAW1R2L5</accession>
<proteinExistence type="predicted"/>
<dbReference type="Pfam" id="PF00668">
    <property type="entry name" value="Condensation"/>
    <property type="match status" value="1"/>
</dbReference>
<dbReference type="GO" id="GO:0044550">
    <property type="term" value="P:secondary metabolite biosynthetic process"/>
    <property type="evidence" value="ECO:0007669"/>
    <property type="project" value="TreeGrafter"/>
</dbReference>
<evidence type="ECO:0000259" key="1">
    <source>
        <dbReference type="Pfam" id="PF00668"/>
    </source>
</evidence>
<dbReference type="GO" id="GO:0005737">
    <property type="term" value="C:cytoplasm"/>
    <property type="evidence" value="ECO:0007669"/>
    <property type="project" value="TreeGrafter"/>
</dbReference>
<sequence length="400" mass="44344">MNMIDVIQLRGSVSENSLRSAFTQLCARQGALRTSFHFPVGAPPYKTISQKMPQLQVVDAQSSDVPMLLEQAQSTPYDLAQGPPARCALLRQPDGQNTLVLGFHHAVGDAVSRELMRRELFRLYTANPSHCTPGEDHTGFAFQEADYSAWETEELNKGRFSAALGMWQQVFMGYCHPKKLYLNRKMSLDAESEAGTKTLELASDELLKLRQFAATHGSTVARVVTAALAGQLMRSLQQNDLVMAMVRQNRRHPRLQKTVGSLLDLMPLRLSAMSPEGLSLLGLMHQMNDISTALLTSWAPGASIAQYCNLVEPSRCFFSVIMNYRHAGSDGKVFDLGDCEAEPQVPLVSGNYTCNLVAHCRESQDVLEINLSFRLSFMSIETASRFATELKVISNFSTPF</sequence>
<dbReference type="Gene3D" id="3.30.559.10">
    <property type="entry name" value="Chloramphenicol acetyltransferase-like domain"/>
    <property type="match status" value="1"/>
</dbReference>